<organism evidence="1 2">
    <name type="scientific">Symbiodinium microadriaticum</name>
    <name type="common">Dinoflagellate</name>
    <name type="synonym">Zooxanthella microadriatica</name>
    <dbReference type="NCBI Taxonomy" id="2951"/>
    <lineage>
        <taxon>Eukaryota</taxon>
        <taxon>Sar</taxon>
        <taxon>Alveolata</taxon>
        <taxon>Dinophyceae</taxon>
        <taxon>Suessiales</taxon>
        <taxon>Symbiodiniaceae</taxon>
        <taxon>Symbiodinium</taxon>
    </lineage>
</organism>
<accession>A0A1Q9EHW9</accession>
<reference evidence="1 2" key="1">
    <citation type="submission" date="2016-02" db="EMBL/GenBank/DDBJ databases">
        <title>Genome analysis of coral dinoflagellate symbionts highlights evolutionary adaptations to a symbiotic lifestyle.</title>
        <authorList>
            <person name="Aranda M."/>
            <person name="Li Y."/>
            <person name="Liew Y.J."/>
            <person name="Baumgarten S."/>
            <person name="Simakov O."/>
            <person name="Wilson M."/>
            <person name="Piel J."/>
            <person name="Ashoor H."/>
            <person name="Bougouffa S."/>
            <person name="Bajic V.B."/>
            <person name="Ryu T."/>
            <person name="Ravasi T."/>
            <person name="Bayer T."/>
            <person name="Micklem G."/>
            <person name="Kim H."/>
            <person name="Bhak J."/>
            <person name="Lajeunesse T.C."/>
            <person name="Voolstra C.R."/>
        </authorList>
    </citation>
    <scope>NUCLEOTIDE SEQUENCE [LARGE SCALE GENOMIC DNA]</scope>
    <source>
        <strain evidence="1 2">CCMP2467</strain>
    </source>
</reference>
<dbReference type="EMBL" id="LSRX01000148">
    <property type="protein sequence ID" value="OLQ07043.1"/>
    <property type="molecule type" value="Genomic_DNA"/>
</dbReference>
<comment type="caution">
    <text evidence="1">The sequence shown here is derived from an EMBL/GenBank/DDBJ whole genome shotgun (WGS) entry which is preliminary data.</text>
</comment>
<name>A0A1Q9EHW9_SYMMI</name>
<evidence type="ECO:0000313" key="2">
    <source>
        <dbReference type="Proteomes" id="UP000186817"/>
    </source>
</evidence>
<dbReference type="Proteomes" id="UP000186817">
    <property type="component" value="Unassembled WGS sequence"/>
</dbReference>
<evidence type="ECO:0000313" key="1">
    <source>
        <dbReference type="EMBL" id="OLQ07043.1"/>
    </source>
</evidence>
<keyword evidence="2" id="KW-1185">Reference proteome</keyword>
<gene>
    <name evidence="1" type="ORF">AK812_SmicGene9668</name>
</gene>
<dbReference type="OrthoDB" id="446882at2759"/>
<dbReference type="AlphaFoldDB" id="A0A1Q9EHW9"/>
<sequence>MRQPLRCQDGGCLIVLARAPAAGRKIKVSLSQQVRLRAIAVVSWPSPHSGKGRLIVNVSAGLRLIPEWVVSLSQLALSQAAALSASIPGQVISLSQLVFVSPGMGCLICLIVSAGLRLIPGWVVSLSQLAFAHPRQRLSLLRSRDGLLGSVTARNTSKRCRPRLRIHQDNAQKIVDALREHGNTVHIITKTHAALQNVGLGAQTADRRVRRNVRSDKELKHSQLLHDLAGGWCYELSERWRFDERIFEFLTWLRVDEPSRPSRCRSTSGRTAGSPADALVVQYEARRAVPTNAPQTMRVWPGCD</sequence>
<protein>
    <submittedName>
        <fullName evidence="1">Uncharacterized protein</fullName>
    </submittedName>
</protein>
<proteinExistence type="predicted"/>